<gene>
    <name evidence="2" type="ORF">NOI20_07200</name>
</gene>
<organism evidence="2 3">
    <name type="scientific">Rhodalgimonas zhirmunskyi</name>
    <dbReference type="NCBI Taxonomy" id="2964767"/>
    <lineage>
        <taxon>Bacteria</taxon>
        <taxon>Pseudomonadati</taxon>
        <taxon>Pseudomonadota</taxon>
        <taxon>Alphaproteobacteria</taxon>
        <taxon>Rhodobacterales</taxon>
        <taxon>Roseobacteraceae</taxon>
        <taxon>Rhodalgimonas</taxon>
    </lineage>
</organism>
<dbReference type="RefSeq" id="WP_317625470.1">
    <property type="nucleotide sequence ID" value="NZ_JANFFA010000001.1"/>
</dbReference>
<dbReference type="EMBL" id="JANFFA010000001">
    <property type="protein sequence ID" value="MDQ2093893.1"/>
    <property type="molecule type" value="Genomic_DNA"/>
</dbReference>
<feature type="domain" description="Phasin" evidence="1">
    <location>
        <begin position="17"/>
        <end position="100"/>
    </location>
</feature>
<comment type="caution">
    <text evidence="2">The sequence shown here is derived from an EMBL/GenBank/DDBJ whole genome shotgun (WGS) entry which is preliminary data.</text>
</comment>
<dbReference type="Proteomes" id="UP001227162">
    <property type="component" value="Unassembled WGS sequence"/>
</dbReference>
<reference evidence="2" key="2">
    <citation type="submission" date="2023-04" db="EMBL/GenBank/DDBJ databases">
        <title>'Rhodoalgimonas zhirmunskyi' gen. nov., isolated from a red alga.</title>
        <authorList>
            <person name="Nedashkovskaya O.I."/>
            <person name="Otstavnykh N.Y."/>
            <person name="Bystritskaya E.P."/>
            <person name="Balabanova L.A."/>
            <person name="Isaeva M.P."/>
        </authorList>
    </citation>
    <scope>NUCLEOTIDE SEQUENCE</scope>
    <source>
        <strain evidence="2">10Alg 79</strain>
    </source>
</reference>
<name>A0AAJ1X436_9RHOB</name>
<reference evidence="2" key="1">
    <citation type="submission" date="2022-07" db="EMBL/GenBank/DDBJ databases">
        <authorList>
            <person name="Otstavnykh N."/>
            <person name="Isaeva M."/>
            <person name="Bystritskaya E."/>
        </authorList>
    </citation>
    <scope>NUCLEOTIDE SEQUENCE</scope>
    <source>
        <strain evidence="2">10Alg 79</strain>
    </source>
</reference>
<accession>A0AAJ1X436</accession>
<dbReference type="AlphaFoldDB" id="A0AAJ1X436"/>
<dbReference type="InterPro" id="IPR018968">
    <property type="entry name" value="Phasin"/>
</dbReference>
<evidence type="ECO:0000259" key="1">
    <source>
        <dbReference type="Pfam" id="PF09361"/>
    </source>
</evidence>
<keyword evidence="3" id="KW-1185">Reference proteome</keyword>
<sequence length="116" mass="13073">MPKANKSETAGMPMPDMTQAMLTANPKLIETWLEMMNDGAAFVSERLQKDHETQKALLNSTTPGELMKVQADFFKDAFGQYTEQTVRMFEKMQEVAKQSMGDAAHLPARKYDDVPL</sequence>
<evidence type="ECO:0000313" key="2">
    <source>
        <dbReference type="EMBL" id="MDQ2093893.1"/>
    </source>
</evidence>
<proteinExistence type="predicted"/>
<protein>
    <submittedName>
        <fullName evidence="2">Phasin family protein</fullName>
    </submittedName>
</protein>
<evidence type="ECO:0000313" key="3">
    <source>
        <dbReference type="Proteomes" id="UP001227162"/>
    </source>
</evidence>
<dbReference type="Pfam" id="PF09361">
    <property type="entry name" value="Phasin_2"/>
    <property type="match status" value="1"/>
</dbReference>